<feature type="region of interest" description="Disordered" evidence="23">
    <location>
        <begin position="319"/>
        <end position="386"/>
    </location>
</feature>
<comment type="subunit">
    <text evidence="20">Interacts with dopamine receptor DRD3.</text>
</comment>
<feature type="compositionally biased region" description="Basic and acidic residues" evidence="23">
    <location>
        <begin position="67"/>
        <end position="83"/>
    </location>
</feature>
<sequence>MEMSDTLIQQERLQAIAEKRKRQAEIENKRRQLEDERRQLQHLKSKALRERWLLDGAPSAASEEDEAMKKQLQEDEAKTKGLEETIQSLEQELEELETGVSATSTKESLSEAANEESGQTGDHTEKVRRKSLPEVRVHSSPRLDKSGGDSDLMRAAMYSVEITIEKDRVTGETKVLSTNTLLPKNLAHQGVKVYEDDLKVVHAVRAGDGAIENGVHLLSSTEVEELIHKADEVTMSDTSASKDGEGTPKSTTQTPKKEITGIEAKPTASPQATGNPSCDASLEHPVTMVFMGYQNVEDEAETNKVLGLEGTVKAELVVIEDGNGKGGAEEGKEGKEGQEEQQQAPPNGSTAEPPKNQEGGEKGEAEPGAGEVNTKEKQPCKCCAVM</sequence>
<evidence type="ECO:0000256" key="2">
    <source>
        <dbReference type="ARBA" id="ARBA00004342"/>
    </source>
</evidence>
<protein>
    <recommendedName>
        <fullName evidence="21">Paralemmin-1</fullName>
    </recommendedName>
    <alternativeName>
        <fullName evidence="22">Paralemmin</fullName>
    </alternativeName>
</protein>
<dbReference type="GO" id="GO:0016323">
    <property type="term" value="C:basolateral plasma membrane"/>
    <property type="evidence" value="ECO:0007669"/>
    <property type="project" value="UniProtKB-SubCell"/>
</dbReference>
<evidence type="ECO:0000256" key="8">
    <source>
        <dbReference type="ARBA" id="ARBA00022481"/>
    </source>
</evidence>
<evidence type="ECO:0000256" key="10">
    <source>
        <dbReference type="ARBA" id="ARBA00022960"/>
    </source>
</evidence>
<dbReference type="PANTHER" id="PTHR10498">
    <property type="entry name" value="PARALEMMIN-RELATED"/>
    <property type="match status" value="1"/>
</dbReference>
<keyword evidence="25" id="KW-1185">Reference proteome</keyword>
<evidence type="ECO:0000256" key="21">
    <source>
        <dbReference type="ARBA" id="ARBA00040790"/>
    </source>
</evidence>
<evidence type="ECO:0000256" key="12">
    <source>
        <dbReference type="ARBA" id="ARBA00023054"/>
    </source>
</evidence>
<keyword evidence="11" id="KW-0770">Synapse</keyword>
<feature type="region of interest" description="Disordered" evidence="23">
    <location>
        <begin position="232"/>
        <end position="280"/>
    </location>
</feature>
<evidence type="ECO:0000256" key="7">
    <source>
        <dbReference type="ARBA" id="ARBA00022475"/>
    </source>
</evidence>
<accession>A0AAD8CLT6</accession>
<evidence type="ECO:0000256" key="20">
    <source>
        <dbReference type="ARBA" id="ARBA00038823"/>
    </source>
</evidence>
<feature type="compositionally biased region" description="Polar residues" evidence="23">
    <location>
        <begin position="268"/>
        <end position="278"/>
    </location>
</feature>
<evidence type="ECO:0000256" key="18">
    <source>
        <dbReference type="ARBA" id="ARBA00037796"/>
    </source>
</evidence>
<evidence type="ECO:0000256" key="14">
    <source>
        <dbReference type="ARBA" id="ARBA00023139"/>
    </source>
</evidence>
<keyword evidence="10" id="KW-0133">Cell shape</keyword>
<proteinExistence type="inferred from homology"/>
<dbReference type="GO" id="GO:0030424">
    <property type="term" value="C:axon"/>
    <property type="evidence" value="ECO:0007669"/>
    <property type="project" value="UniProtKB-SubCell"/>
</dbReference>
<evidence type="ECO:0000256" key="5">
    <source>
        <dbReference type="ARBA" id="ARBA00004552"/>
    </source>
</evidence>
<evidence type="ECO:0000256" key="23">
    <source>
        <dbReference type="SAM" id="MobiDB-lite"/>
    </source>
</evidence>
<feature type="region of interest" description="Disordered" evidence="23">
    <location>
        <begin position="44"/>
        <end position="150"/>
    </location>
</feature>
<comment type="similarity">
    <text evidence="6">Belongs to the paralemmin family.</text>
</comment>
<keyword evidence="12" id="KW-0175">Coiled coil</keyword>
<dbReference type="InterPro" id="IPR004965">
    <property type="entry name" value="Paralemmin"/>
</dbReference>
<keyword evidence="14" id="KW-0564">Palmitate</keyword>
<reference evidence="24" key="1">
    <citation type="submission" date="2022-02" db="EMBL/GenBank/DDBJ databases">
        <title>Atlantic sturgeon de novo genome assembly.</title>
        <authorList>
            <person name="Stock M."/>
            <person name="Klopp C."/>
            <person name="Guiguen Y."/>
            <person name="Cabau C."/>
            <person name="Parinello H."/>
            <person name="Santidrian Yebra-Pimentel E."/>
            <person name="Kuhl H."/>
            <person name="Dirks R.P."/>
            <person name="Guessner J."/>
            <person name="Wuertz S."/>
            <person name="Du K."/>
            <person name="Schartl M."/>
        </authorList>
    </citation>
    <scope>NUCLEOTIDE SEQUENCE</scope>
    <source>
        <strain evidence="24">STURGEONOMICS-FGT-2020</strain>
        <tissue evidence="24">Whole blood</tissue>
    </source>
</reference>
<evidence type="ECO:0000256" key="6">
    <source>
        <dbReference type="ARBA" id="ARBA00005756"/>
    </source>
</evidence>
<evidence type="ECO:0000256" key="19">
    <source>
        <dbReference type="ARBA" id="ARBA00037871"/>
    </source>
</evidence>
<comment type="caution">
    <text evidence="24">The sequence shown here is derived from an EMBL/GenBank/DDBJ whole genome shotgun (WGS) entry which is preliminary data.</text>
</comment>
<keyword evidence="17" id="KW-0636">Prenylation</keyword>
<evidence type="ECO:0000256" key="16">
    <source>
        <dbReference type="ARBA" id="ARBA00023288"/>
    </source>
</evidence>
<evidence type="ECO:0000256" key="15">
    <source>
        <dbReference type="ARBA" id="ARBA00023273"/>
    </source>
</evidence>
<organism evidence="24 25">
    <name type="scientific">Acipenser oxyrinchus oxyrinchus</name>
    <dbReference type="NCBI Taxonomy" id="40147"/>
    <lineage>
        <taxon>Eukaryota</taxon>
        <taxon>Metazoa</taxon>
        <taxon>Chordata</taxon>
        <taxon>Craniata</taxon>
        <taxon>Vertebrata</taxon>
        <taxon>Euteleostomi</taxon>
        <taxon>Actinopterygii</taxon>
        <taxon>Chondrostei</taxon>
        <taxon>Acipenseriformes</taxon>
        <taxon>Acipenseridae</taxon>
        <taxon>Acipenser</taxon>
    </lineage>
</organism>
<evidence type="ECO:0000256" key="4">
    <source>
        <dbReference type="ARBA" id="ARBA00004527"/>
    </source>
</evidence>
<dbReference type="GO" id="GO:0008360">
    <property type="term" value="P:regulation of cell shape"/>
    <property type="evidence" value="ECO:0007669"/>
    <property type="project" value="UniProtKB-KW"/>
</dbReference>
<dbReference type="GO" id="GO:0016327">
    <property type="term" value="C:apicolateral plasma membrane"/>
    <property type="evidence" value="ECO:0007669"/>
    <property type="project" value="UniProtKB-SubCell"/>
</dbReference>
<evidence type="ECO:0000256" key="22">
    <source>
        <dbReference type="ARBA" id="ARBA00041963"/>
    </source>
</evidence>
<evidence type="ECO:0000256" key="11">
    <source>
        <dbReference type="ARBA" id="ARBA00023018"/>
    </source>
</evidence>
<feature type="compositionally biased region" description="Basic and acidic residues" evidence="23">
    <location>
        <begin position="327"/>
        <end position="338"/>
    </location>
</feature>
<dbReference type="AlphaFoldDB" id="A0AAD8CLT6"/>
<comment type="subcellular location">
    <subcellularLocation>
        <location evidence="18">Apicolateral cell membrane</location>
        <topology evidence="18">Lipid-anchor</topology>
    </subcellularLocation>
    <subcellularLocation>
        <location evidence="19">Basolateral cell membrane</location>
        <topology evidence="19">Lipid-anchor</topology>
    </subcellularLocation>
    <subcellularLocation>
        <location evidence="2">Cell membrane</location>
        <topology evidence="2">Lipid-anchor</topology>
        <orientation evidence="2">Cytoplasmic side</orientation>
    </subcellularLocation>
    <subcellularLocation>
        <location evidence="3">Cell projection</location>
        <location evidence="3">Axon</location>
    </subcellularLocation>
    <subcellularLocation>
        <location evidence="1">Cell projection</location>
        <location evidence="1">Dendrite</location>
    </subcellularLocation>
    <subcellularLocation>
        <location evidence="5">Cell projection</location>
        <location evidence="5">Dendritic spine</location>
    </subcellularLocation>
    <subcellularLocation>
        <location evidence="4">Cell projection</location>
        <location evidence="4">Filopodium membrane</location>
        <topology evidence="4">Lipid-anchor</topology>
    </subcellularLocation>
</comment>
<keyword evidence="13" id="KW-0472">Membrane</keyword>
<evidence type="ECO:0000256" key="3">
    <source>
        <dbReference type="ARBA" id="ARBA00004489"/>
    </source>
</evidence>
<evidence type="ECO:0000313" key="24">
    <source>
        <dbReference type="EMBL" id="KAK1152377.1"/>
    </source>
</evidence>
<dbReference type="Proteomes" id="UP001230051">
    <property type="component" value="Unassembled WGS sequence"/>
</dbReference>
<dbReference type="GO" id="GO:0031527">
    <property type="term" value="C:filopodium membrane"/>
    <property type="evidence" value="ECO:0007669"/>
    <property type="project" value="UniProtKB-SubCell"/>
</dbReference>
<dbReference type="Pfam" id="PF03285">
    <property type="entry name" value="Paralemmin"/>
    <property type="match status" value="1"/>
</dbReference>
<keyword evidence="7" id="KW-1003">Cell membrane</keyword>
<keyword evidence="15" id="KW-0966">Cell projection</keyword>
<dbReference type="GO" id="GO:0043197">
    <property type="term" value="C:dendritic spine"/>
    <property type="evidence" value="ECO:0007669"/>
    <property type="project" value="UniProtKB-SubCell"/>
</dbReference>
<name>A0AAD8CLT6_ACIOX</name>
<keyword evidence="9" id="KW-0597">Phosphoprotein</keyword>
<dbReference type="EMBL" id="JAGXEW010000046">
    <property type="protein sequence ID" value="KAK1152377.1"/>
    <property type="molecule type" value="Genomic_DNA"/>
</dbReference>
<keyword evidence="16" id="KW-0449">Lipoprotein</keyword>
<evidence type="ECO:0000256" key="9">
    <source>
        <dbReference type="ARBA" id="ARBA00022553"/>
    </source>
</evidence>
<dbReference type="PANTHER" id="PTHR10498:SF6">
    <property type="entry name" value="PARALEMMIN-1"/>
    <property type="match status" value="1"/>
</dbReference>
<keyword evidence="8" id="KW-0488">Methylation</keyword>
<evidence type="ECO:0000256" key="17">
    <source>
        <dbReference type="ARBA" id="ARBA00023289"/>
    </source>
</evidence>
<evidence type="ECO:0000256" key="1">
    <source>
        <dbReference type="ARBA" id="ARBA00004279"/>
    </source>
</evidence>
<feature type="compositionally biased region" description="Basic and acidic residues" evidence="23">
    <location>
        <begin position="131"/>
        <end position="150"/>
    </location>
</feature>
<gene>
    <name evidence="24" type="primary">PALM</name>
    <name evidence="24" type="ORF">AOXY_G31034</name>
</gene>
<evidence type="ECO:0000313" key="25">
    <source>
        <dbReference type="Proteomes" id="UP001230051"/>
    </source>
</evidence>
<evidence type="ECO:0000256" key="13">
    <source>
        <dbReference type="ARBA" id="ARBA00023136"/>
    </source>
</evidence>